<gene>
    <name evidence="1" type="ORF">KJ970_08725</name>
</gene>
<dbReference type="PANTHER" id="PTHR30348:SF13">
    <property type="entry name" value="UPF0759 PROTEIN YUNF"/>
    <property type="match status" value="1"/>
</dbReference>
<sequence length="305" mass="35152">MNKNPWGPLFGGEQVWAGRGAAHHPQTPGFSLWRPGDPVSVQKIRIGTSGYSFRDWIGPFYPPGTRPAEMLPFYASCFPAVELNVTYYRLPHANTFSRIENKTPKGFEFFVKLQSDLTHKRGYNPSAIEAFLEAIQPLRQAGKYIGALAQFPWSFRRTRENQKYLEWLGSRFPARPLVIEFRHDSWAGEETFQLLKNSDLDFCSVDEPDLRGLFPPMARRTAAIGYIRLHGRNKKDWWTGQGSERYNYLYSKDELQEWVDKIRELADQSEKTYVFFNNCHAGHAVQNAQYLAALLQGEGDFFNPI</sequence>
<evidence type="ECO:0000313" key="2">
    <source>
        <dbReference type="Proteomes" id="UP000777784"/>
    </source>
</evidence>
<proteinExistence type="predicted"/>
<dbReference type="Pfam" id="PF01904">
    <property type="entry name" value="DUF72"/>
    <property type="match status" value="1"/>
</dbReference>
<comment type="caution">
    <text evidence="1">The sequence shown here is derived from an EMBL/GenBank/DDBJ whole genome shotgun (WGS) entry which is preliminary data.</text>
</comment>
<dbReference type="PANTHER" id="PTHR30348">
    <property type="entry name" value="UNCHARACTERIZED PROTEIN YECE"/>
    <property type="match status" value="1"/>
</dbReference>
<dbReference type="InterPro" id="IPR002763">
    <property type="entry name" value="DUF72"/>
</dbReference>
<organism evidence="1 2">
    <name type="scientific">Eiseniibacteriota bacterium</name>
    <dbReference type="NCBI Taxonomy" id="2212470"/>
    <lineage>
        <taxon>Bacteria</taxon>
        <taxon>Candidatus Eiseniibacteriota</taxon>
    </lineage>
</organism>
<evidence type="ECO:0000313" key="1">
    <source>
        <dbReference type="EMBL" id="MBU2691000.1"/>
    </source>
</evidence>
<dbReference type="InterPro" id="IPR036520">
    <property type="entry name" value="UPF0759_sf"/>
</dbReference>
<dbReference type="Proteomes" id="UP000777784">
    <property type="component" value="Unassembled WGS sequence"/>
</dbReference>
<dbReference type="Gene3D" id="3.20.20.410">
    <property type="entry name" value="Protein of unknown function UPF0759"/>
    <property type="match status" value="1"/>
</dbReference>
<accession>A0A948W6D2</accession>
<name>A0A948W6D2_UNCEI</name>
<protein>
    <submittedName>
        <fullName evidence="1">DUF72 domain-containing protein</fullName>
    </submittedName>
</protein>
<dbReference type="SUPFAM" id="SSF117396">
    <property type="entry name" value="TM1631-like"/>
    <property type="match status" value="1"/>
</dbReference>
<dbReference type="EMBL" id="JAHJDP010000042">
    <property type="protein sequence ID" value="MBU2691000.1"/>
    <property type="molecule type" value="Genomic_DNA"/>
</dbReference>
<dbReference type="AlphaFoldDB" id="A0A948W6D2"/>
<reference evidence="1" key="1">
    <citation type="submission" date="2021-05" db="EMBL/GenBank/DDBJ databases">
        <title>Energy efficiency and biological interactions define the core microbiome of deep oligotrophic groundwater.</title>
        <authorList>
            <person name="Mehrshad M."/>
            <person name="Lopez-Fernandez M."/>
            <person name="Bell E."/>
            <person name="Bernier-Latmani R."/>
            <person name="Bertilsson S."/>
            <person name="Dopson M."/>
        </authorList>
    </citation>
    <scope>NUCLEOTIDE SEQUENCE</scope>
    <source>
        <strain evidence="1">Modern_marine.mb.64</strain>
    </source>
</reference>